<dbReference type="GO" id="GO:0032259">
    <property type="term" value="P:methylation"/>
    <property type="evidence" value="ECO:0007669"/>
    <property type="project" value="UniProtKB-KW"/>
</dbReference>
<dbReference type="SUPFAM" id="SSF53335">
    <property type="entry name" value="S-adenosyl-L-methionine-dependent methyltransferases"/>
    <property type="match status" value="1"/>
</dbReference>
<gene>
    <name evidence="2" type="primary">ubiG_4</name>
    <name evidence="2" type="ORF">MSj_04050</name>
</gene>
<accession>A0A2Z6UZ62</accession>
<dbReference type="CDD" id="cd02440">
    <property type="entry name" value="AdoMet_MTases"/>
    <property type="match status" value="1"/>
</dbReference>
<keyword evidence="2" id="KW-0808">Transferase</keyword>
<dbReference type="InterPro" id="IPR025714">
    <property type="entry name" value="Methyltranfer_dom"/>
</dbReference>
<proteinExistence type="predicted"/>
<dbReference type="Proteomes" id="UP000248272">
    <property type="component" value="Unassembled WGS sequence"/>
</dbReference>
<keyword evidence="2" id="KW-0830">Ubiquinone</keyword>
<keyword evidence="2" id="KW-0489">Methyltransferase</keyword>
<sequence length="256" mass="29477">MKTLEETIAQAMDCQDKSILPFLPYILQDFWEIGSSANSILKIVKAHTNNYSELNVLDLGCGKGAVSIKLSIELDCYCLGIDAIPEFIEIANKKAREEAITSRCKFISGDAREIIDTLNQFNLIILGSIGPVFGNYFDTMTILKKNLTKDGLIILDDGYFEDDQPYKHEFIIKKSMLLKQIEKAGMKLIKEYTETEINQNDEYEMQFNYLKQRCQELAVQYPDKKYLFDHYIEKQRAEYNNLENIITCATTVIQNK</sequence>
<organism evidence="2 3">
    <name type="scientific">Microcystis aeruginosa Sj</name>
    <dbReference type="NCBI Taxonomy" id="1979544"/>
    <lineage>
        <taxon>Bacteria</taxon>
        <taxon>Bacillati</taxon>
        <taxon>Cyanobacteriota</taxon>
        <taxon>Cyanophyceae</taxon>
        <taxon>Oscillatoriophycideae</taxon>
        <taxon>Chroococcales</taxon>
        <taxon>Microcystaceae</taxon>
        <taxon>Microcystis</taxon>
    </lineage>
</organism>
<dbReference type="EC" id="2.1.1.222" evidence="2"/>
<evidence type="ECO:0000313" key="2">
    <source>
        <dbReference type="EMBL" id="GBL12533.1"/>
    </source>
</evidence>
<feature type="domain" description="Methyltransferase" evidence="1">
    <location>
        <begin position="52"/>
        <end position="174"/>
    </location>
</feature>
<evidence type="ECO:0000259" key="1">
    <source>
        <dbReference type="Pfam" id="PF13847"/>
    </source>
</evidence>
<dbReference type="Gene3D" id="3.40.50.150">
    <property type="entry name" value="Vaccinia Virus protein VP39"/>
    <property type="match status" value="1"/>
</dbReference>
<comment type="caution">
    <text evidence="2">The sequence shown here is derived from an EMBL/GenBank/DDBJ whole genome shotgun (WGS) entry which is preliminary data.</text>
</comment>
<dbReference type="InterPro" id="IPR029063">
    <property type="entry name" value="SAM-dependent_MTases_sf"/>
</dbReference>
<protein>
    <submittedName>
        <fullName evidence="2">Ubiquinone biosynthesis O-methyltransferase</fullName>
        <ecNumber evidence="2">2.1.1.222</ecNumber>
    </submittedName>
</protein>
<name>A0A2Z6UZ62_MICAE</name>
<dbReference type="AlphaFoldDB" id="A0A2Z6UZ62"/>
<evidence type="ECO:0000313" key="3">
    <source>
        <dbReference type="Proteomes" id="UP000248272"/>
    </source>
</evidence>
<dbReference type="Pfam" id="PF13847">
    <property type="entry name" value="Methyltransf_31"/>
    <property type="match status" value="1"/>
</dbReference>
<reference evidence="2 3" key="1">
    <citation type="journal article" date="2018" name="Front. Microbiol.">
        <title>Adaptation of the Freshwater Bloom-Forming Cyanobacterium Microcystis aeruginosa to Brackish Water Is Driven by Recent Horizontal Transfer of Sucrose Genes.</title>
        <authorList>
            <person name="Tanabe Y."/>
            <person name="Hodoki Y."/>
            <person name="Sano T."/>
            <person name="Tada K."/>
            <person name="Watanabe M.M."/>
        </authorList>
    </citation>
    <scope>NUCLEOTIDE SEQUENCE [LARGE SCALE GENOMIC DNA]</scope>
    <source>
        <strain evidence="2 3">Sj</strain>
    </source>
</reference>
<dbReference type="RefSeq" id="WP_110580605.1">
    <property type="nucleotide sequence ID" value="NZ_BDSG01000174.1"/>
</dbReference>
<dbReference type="GO" id="GO:0102208">
    <property type="term" value="F:2-polyprenyl-6-hydroxyphenol methylase activity"/>
    <property type="evidence" value="ECO:0007669"/>
    <property type="project" value="UniProtKB-EC"/>
</dbReference>
<dbReference type="EMBL" id="BDSG01000174">
    <property type="protein sequence ID" value="GBL12533.1"/>
    <property type="molecule type" value="Genomic_DNA"/>
</dbReference>